<evidence type="ECO:0000256" key="1">
    <source>
        <dbReference type="ARBA" id="ARBA00022737"/>
    </source>
</evidence>
<dbReference type="Gene3D" id="2.180.10.10">
    <property type="entry name" value="RHS repeat-associated core"/>
    <property type="match status" value="2"/>
</dbReference>
<dbReference type="NCBIfam" id="TIGR03696">
    <property type="entry name" value="Rhs_assc_core"/>
    <property type="match status" value="1"/>
</dbReference>
<feature type="region of interest" description="Disordered" evidence="2">
    <location>
        <begin position="1226"/>
        <end position="1248"/>
    </location>
</feature>
<evidence type="ECO:0000256" key="2">
    <source>
        <dbReference type="SAM" id="MobiDB-lite"/>
    </source>
</evidence>
<dbReference type="EMBL" id="QEKK01000002">
    <property type="protein sequence ID" value="PVY59083.1"/>
    <property type="molecule type" value="Genomic_DNA"/>
</dbReference>
<dbReference type="Pfam" id="PF25023">
    <property type="entry name" value="TEN_YD-shell"/>
    <property type="match status" value="3"/>
</dbReference>
<feature type="domain" description="Teneurin-like YD-shell" evidence="3">
    <location>
        <begin position="233"/>
        <end position="312"/>
    </location>
</feature>
<feature type="domain" description="Teneurin-like YD-shell" evidence="3">
    <location>
        <begin position="521"/>
        <end position="665"/>
    </location>
</feature>
<dbReference type="Gene3D" id="3.90.930.1">
    <property type="match status" value="1"/>
</dbReference>
<dbReference type="InterPro" id="IPR022385">
    <property type="entry name" value="Rhs_assc_core"/>
</dbReference>
<dbReference type="RefSeq" id="WP_116721655.1">
    <property type="nucleotide sequence ID" value="NZ_CP011524.1"/>
</dbReference>
<dbReference type="InterPro" id="IPR050708">
    <property type="entry name" value="T6SS_VgrG/RHS"/>
</dbReference>
<protein>
    <submittedName>
        <fullName evidence="4">RHS repeat-associated protein</fullName>
    </submittedName>
</protein>
<proteinExistence type="predicted"/>
<accession>A0A2U1CDT0</accession>
<evidence type="ECO:0000313" key="5">
    <source>
        <dbReference type="Proteomes" id="UP000245778"/>
    </source>
</evidence>
<evidence type="ECO:0000313" key="4">
    <source>
        <dbReference type="EMBL" id="PVY59083.1"/>
    </source>
</evidence>
<dbReference type="NCBIfam" id="TIGR01643">
    <property type="entry name" value="YD_repeat_2x"/>
    <property type="match status" value="8"/>
</dbReference>
<organism evidence="4 5">
    <name type="scientific">Intestinimonas butyriciproducens</name>
    <dbReference type="NCBI Taxonomy" id="1297617"/>
    <lineage>
        <taxon>Bacteria</taxon>
        <taxon>Bacillati</taxon>
        <taxon>Bacillota</taxon>
        <taxon>Clostridia</taxon>
        <taxon>Eubacteriales</taxon>
        <taxon>Intestinimonas</taxon>
    </lineage>
</organism>
<feature type="domain" description="Teneurin-like YD-shell" evidence="3">
    <location>
        <begin position="689"/>
        <end position="970"/>
    </location>
</feature>
<dbReference type="Proteomes" id="UP000245778">
    <property type="component" value="Unassembled WGS sequence"/>
</dbReference>
<name>A0A2U1CDT0_9FIRM</name>
<dbReference type="Pfam" id="PF05593">
    <property type="entry name" value="RHS_repeat"/>
    <property type="match status" value="1"/>
</dbReference>
<evidence type="ECO:0000259" key="3">
    <source>
        <dbReference type="Pfam" id="PF25023"/>
    </source>
</evidence>
<dbReference type="OrthoDB" id="9805070at2"/>
<reference evidence="4 5" key="1">
    <citation type="submission" date="2018-04" db="EMBL/GenBank/DDBJ databases">
        <title>Genomic Encyclopedia of Type Strains, Phase IV (KMG-IV): sequencing the most valuable type-strain genomes for metagenomic binning, comparative biology and taxonomic classification.</title>
        <authorList>
            <person name="Goeker M."/>
        </authorList>
    </citation>
    <scope>NUCLEOTIDE SEQUENCE [LARGE SCALE GENOMIC DNA]</scope>
    <source>
        <strain evidence="4 5">DSM 26588</strain>
    </source>
</reference>
<keyword evidence="1" id="KW-0677">Repeat</keyword>
<dbReference type="PANTHER" id="PTHR32305">
    <property type="match status" value="1"/>
</dbReference>
<dbReference type="InterPro" id="IPR006530">
    <property type="entry name" value="YD"/>
</dbReference>
<dbReference type="InterPro" id="IPR056823">
    <property type="entry name" value="TEN-like_YD-shell"/>
</dbReference>
<comment type="caution">
    <text evidence="4">The sequence shown here is derived from an EMBL/GenBank/DDBJ whole genome shotgun (WGS) entry which is preliminary data.</text>
</comment>
<gene>
    <name evidence="4" type="ORF">C7373_10264</name>
</gene>
<dbReference type="PANTHER" id="PTHR32305:SF15">
    <property type="entry name" value="PROTEIN RHSA-RELATED"/>
    <property type="match status" value="1"/>
</dbReference>
<dbReference type="InterPro" id="IPR031325">
    <property type="entry name" value="RHS_repeat"/>
</dbReference>
<sequence>MYRHPSPDELICIWKKNCETYTFDKDHLQTNYERKAYQDTQFEDVNTDTDLPTDVASLVQTTAYTYNDDNLPTQLSDRIYTRGSTSYMLREYNFTYDDKGNVLTEKYPNGQTTTYTYNASYSIPLTKTYQQNSSTTIVETNTLTSDGKNIASSEVKSNGTVVSKTGYTYGTDGRVSRVRTYIDATRYVDHLYAYGNAANLTEHKVTGVKTVTGGTAAGSPGYAAGTIAEAFQYDGRGRLTLVKNGKWSSIEIDYDPLGRITCVTYPNGSTESYDYSVHTHTSTDTPNTVTYTNRAGTAFRYRYDKAGNLIEVYDETGNRALKKLEYDSSNRPISEIIYSTYGPSAHTKYRYDTLDRVITLRKVNASGAATYEESYTYTDGAGKTEQRIVGDSSAPAMTNTFYTDNMGNTVKRGRYIGSTETLETYLYDYLGNRIQTKRDITTGSSGVVVEQAAYNYAGQPTSVTNAGGKVYAYQYDWLGRQSSGTDPKNSRTQYSYDVLGRLLEEKTPFTVIDGTTLYASTRYTYDAGGNITTRAVSNGAAELNASASWSTTEYAYDSSGNLVRVTRHPSGSTSVYTQYYYDAAGNLARVYTGQSAPLTVSGLDQVSGTPVSVTKYSYDGYGNLISMTDPLNRLETSSYDQNGQLRSRTDRNGNITSYTYDERGNTTGITVKTSGGQTLGTLTNTFSKTGQLASTSSGSQTIQYKYDSGGRMIQETAGTTVKTYTYNYQDLCTGVSIKQNGTSKYYATYEYNALGQLLSMTGKTSTGTAATSVSATYSYDANGNCTSVCYPDIIPDEGYQTYSYNNANLVTNTTIVGGYTYDYTYLLDGNQSSLSSGGNTIQYTYDGMGRLTEETRTRGSSTVYSKAYGYDRRGNRTSLTTGTRSVSYTYDAGNRLLSMTDSTGGSTKTTAYTYDNNGNTLTESQGTNSIVYGYDGFNRQTSATVNGVSTSYTYGPDGLRTGKGSVSYVWSGGELVLEGNTRYFYGLDLIAELTDYEFDEVYYFHDAHGNVVTTSHRAINYTANSALEGEDQGAVQRKPDPSEFEYIFSGQEWYDAFGVRDSSIVKSGFGYCGEYQDRETQNYYLRARYYDPEIGRFVNKDIVRNGENWYIYCNNNPVTFCDTYGLEPIAVRATIEGLGGNVSWNNEYKYATVTLDGNSVFLHGGDFIGTYIDNGVMYTDDEMLFLSLGSSFSLGKGWSGRIDRGGAGKEYMRHVHILKDGKEWIQNEDGSPHDHHKNPPGSPPRGVLKELKKQKNWDWEQKEADWISKIEIIAADSGYYFITYPNGRQVTIYEGTNPISISAYPSNRDLKGYYYEATYTEIASMPTNTMIVLPFVSPTTGVIPGVVPVPIPVP</sequence>
<dbReference type="GeneID" id="93229197"/>